<dbReference type="EMBL" id="ABEU02000027">
    <property type="protein sequence ID" value="PNR26306.1"/>
    <property type="molecule type" value="Genomic_DNA"/>
</dbReference>
<name>A9S7V4_PHYPA</name>
<dbReference type="HOGENOM" id="CLU_1117272_0_0_1"/>
<dbReference type="EnsemblPlants" id="Pp3c27_3810V3.2">
    <property type="protein sequence ID" value="Pp3c27_3810V3.2"/>
    <property type="gene ID" value="Pp3c27_3810"/>
</dbReference>
<dbReference type="Gramene" id="Pp3c27_3810V3.2">
    <property type="protein sequence ID" value="Pp3c27_3810V3.2"/>
    <property type="gene ID" value="Pp3c27_3810"/>
</dbReference>
<dbReference type="RefSeq" id="XP_024367908.1">
    <property type="nucleotide sequence ID" value="XM_024512140.2"/>
</dbReference>
<dbReference type="Gramene" id="Pp3c27_3810V3.1">
    <property type="protein sequence ID" value="Pp3c27_3810V3.1"/>
    <property type="gene ID" value="Pp3c27_3810"/>
</dbReference>
<dbReference type="eggNOG" id="ENOG502RXQW">
    <property type="taxonomic scope" value="Eukaryota"/>
</dbReference>
<proteinExistence type="predicted"/>
<gene>
    <name evidence="2" type="primary">LOC112278527</name>
    <name evidence="1" type="ORF">PHYPA_030880</name>
</gene>
<sequence>MASLRVQGLAGVASSSHSPSLVYKKVLLVKSARVCNGLSFTKNYVSICGNNQTALKRDCLRLKCHGSSSASEVDDANSPKSDDLFNIVLNSSDLDPSTVSQASNNCRNEFATRPPKFSTLRAFGEAGAGVVSGLEGSVLELLAENIQATADLKRFETLSGRMAMMSFFVAIGVEVVTGNSVFKGIDIKELGQFVALTGVATLTAAGFAFSWRARSDVATSLSKGALKLVDTAVDNLIDCLFYDEEEQFK</sequence>
<dbReference type="GO" id="GO:0071486">
    <property type="term" value="P:cellular response to high light intensity"/>
    <property type="evidence" value="ECO:0007669"/>
    <property type="project" value="InterPro"/>
</dbReference>
<evidence type="ECO:0000313" key="2">
    <source>
        <dbReference type="EnsemblPlants" id="Pp3c27_3810V3.1"/>
    </source>
</evidence>
<dbReference type="GeneID" id="112278527"/>
<dbReference type="PANTHER" id="PTHR36490:SF1">
    <property type="entry name" value="STRESS ENHANCED PROTEIN 2, CHLOROPLASTIC"/>
    <property type="match status" value="1"/>
</dbReference>
<dbReference type="PANTHER" id="PTHR36490">
    <property type="entry name" value="STRESS ENHANCED PROTEIN 2, CHLOROPLASTIC"/>
    <property type="match status" value="1"/>
</dbReference>
<organism evidence="1">
    <name type="scientific">Physcomitrium patens</name>
    <name type="common">Spreading-leaved earth moss</name>
    <name type="synonym">Physcomitrella patens</name>
    <dbReference type="NCBI Taxonomy" id="3218"/>
    <lineage>
        <taxon>Eukaryota</taxon>
        <taxon>Viridiplantae</taxon>
        <taxon>Streptophyta</taxon>
        <taxon>Embryophyta</taxon>
        <taxon>Bryophyta</taxon>
        <taxon>Bryophytina</taxon>
        <taxon>Bryopsida</taxon>
        <taxon>Funariidae</taxon>
        <taxon>Funariales</taxon>
        <taxon>Funariaceae</taxon>
        <taxon>Physcomitrium</taxon>
    </lineage>
</organism>
<dbReference type="SUPFAM" id="SSF103511">
    <property type="entry name" value="Chlorophyll a-b binding protein"/>
    <property type="match status" value="1"/>
</dbReference>
<dbReference type="PaxDb" id="3218-PP1S54_304V6.1"/>
<keyword evidence="3" id="KW-1185">Reference proteome</keyword>
<evidence type="ECO:0000313" key="3">
    <source>
        <dbReference type="Proteomes" id="UP000006727"/>
    </source>
</evidence>
<protein>
    <recommendedName>
        <fullName evidence="4">Stress enhanced protein 2</fullName>
    </recommendedName>
</protein>
<reference evidence="1 3" key="2">
    <citation type="journal article" date="2018" name="Plant J.">
        <title>The Physcomitrella patens chromosome-scale assembly reveals moss genome structure and evolution.</title>
        <authorList>
            <person name="Lang D."/>
            <person name="Ullrich K.K."/>
            <person name="Murat F."/>
            <person name="Fuchs J."/>
            <person name="Jenkins J."/>
            <person name="Haas F.B."/>
            <person name="Piednoel M."/>
            <person name="Gundlach H."/>
            <person name="Van Bel M."/>
            <person name="Meyberg R."/>
            <person name="Vives C."/>
            <person name="Morata J."/>
            <person name="Symeonidi A."/>
            <person name="Hiss M."/>
            <person name="Muchero W."/>
            <person name="Kamisugi Y."/>
            <person name="Saleh O."/>
            <person name="Blanc G."/>
            <person name="Decker E.L."/>
            <person name="van Gessel N."/>
            <person name="Grimwood J."/>
            <person name="Hayes R.D."/>
            <person name="Graham S.W."/>
            <person name="Gunter L.E."/>
            <person name="McDaniel S.F."/>
            <person name="Hoernstein S.N.W."/>
            <person name="Larsson A."/>
            <person name="Li F.W."/>
            <person name="Perroud P.F."/>
            <person name="Phillips J."/>
            <person name="Ranjan P."/>
            <person name="Rokshar D.S."/>
            <person name="Rothfels C.J."/>
            <person name="Schneider L."/>
            <person name="Shu S."/>
            <person name="Stevenson D.W."/>
            <person name="Thummler F."/>
            <person name="Tillich M."/>
            <person name="Villarreal Aguilar J.C."/>
            <person name="Widiez T."/>
            <person name="Wong G.K."/>
            <person name="Wymore A."/>
            <person name="Zhang Y."/>
            <person name="Zimmer A.D."/>
            <person name="Quatrano R.S."/>
            <person name="Mayer K.F.X."/>
            <person name="Goodstein D."/>
            <person name="Casacuberta J.M."/>
            <person name="Vandepoele K."/>
            <person name="Reski R."/>
            <person name="Cuming A.C."/>
            <person name="Tuskan G.A."/>
            <person name="Maumus F."/>
            <person name="Salse J."/>
            <person name="Schmutz J."/>
            <person name="Rensing S.A."/>
        </authorList>
    </citation>
    <scope>NUCLEOTIDE SEQUENCE [LARGE SCALE GENOMIC DNA]</scope>
    <source>
        <strain evidence="2 3">cv. Gransden 2004</strain>
    </source>
</reference>
<dbReference type="EnsemblPlants" id="Pp3c27_3810V3.1">
    <property type="protein sequence ID" value="Pp3c27_3810V3.1"/>
    <property type="gene ID" value="Pp3c27_3810"/>
</dbReference>
<accession>A9S7V4</accession>
<dbReference type="AlphaFoldDB" id="A9S7V4"/>
<dbReference type="OrthoDB" id="1937750at2759"/>
<dbReference type="Proteomes" id="UP000006727">
    <property type="component" value="Chromosome 27"/>
</dbReference>
<evidence type="ECO:0008006" key="4">
    <source>
        <dbReference type="Google" id="ProtNLM"/>
    </source>
</evidence>
<dbReference type="InterPro" id="IPR044971">
    <property type="entry name" value="SEP2"/>
</dbReference>
<reference evidence="1 3" key="1">
    <citation type="journal article" date="2008" name="Science">
        <title>The Physcomitrella genome reveals evolutionary insights into the conquest of land by plants.</title>
        <authorList>
            <person name="Rensing S."/>
            <person name="Lang D."/>
            <person name="Zimmer A."/>
            <person name="Terry A."/>
            <person name="Salamov A."/>
            <person name="Shapiro H."/>
            <person name="Nishiyama T."/>
            <person name="Perroud P.-F."/>
            <person name="Lindquist E."/>
            <person name="Kamisugi Y."/>
            <person name="Tanahashi T."/>
            <person name="Sakakibara K."/>
            <person name="Fujita T."/>
            <person name="Oishi K."/>
            <person name="Shin-I T."/>
            <person name="Kuroki Y."/>
            <person name="Toyoda A."/>
            <person name="Suzuki Y."/>
            <person name="Hashimoto A."/>
            <person name="Yamaguchi K."/>
            <person name="Sugano A."/>
            <person name="Kohara Y."/>
            <person name="Fujiyama A."/>
            <person name="Anterola A."/>
            <person name="Aoki S."/>
            <person name="Ashton N."/>
            <person name="Barbazuk W.B."/>
            <person name="Barker E."/>
            <person name="Bennetzen J."/>
            <person name="Bezanilla M."/>
            <person name="Blankenship R."/>
            <person name="Cho S.H."/>
            <person name="Dutcher S."/>
            <person name="Estelle M."/>
            <person name="Fawcett J.A."/>
            <person name="Gundlach H."/>
            <person name="Hanada K."/>
            <person name="Heyl A."/>
            <person name="Hicks K.A."/>
            <person name="Hugh J."/>
            <person name="Lohr M."/>
            <person name="Mayer K."/>
            <person name="Melkozernov A."/>
            <person name="Murata T."/>
            <person name="Nelson D."/>
            <person name="Pils B."/>
            <person name="Prigge M."/>
            <person name="Reiss B."/>
            <person name="Renner T."/>
            <person name="Rombauts S."/>
            <person name="Rushton P."/>
            <person name="Sanderfoot A."/>
            <person name="Schween G."/>
            <person name="Shiu S.-H."/>
            <person name="Stueber K."/>
            <person name="Theodoulou F.L."/>
            <person name="Tu H."/>
            <person name="Van de Peer Y."/>
            <person name="Verrier P.J."/>
            <person name="Waters E."/>
            <person name="Wood A."/>
            <person name="Yang L."/>
            <person name="Cove D."/>
            <person name="Cuming A."/>
            <person name="Hasebe M."/>
            <person name="Lucas S."/>
            <person name="Mishler D.B."/>
            <person name="Reski R."/>
            <person name="Grigoriev I."/>
            <person name="Quatrano R.S."/>
            <person name="Boore J.L."/>
        </authorList>
    </citation>
    <scope>NUCLEOTIDE SEQUENCE [LARGE SCALE GENOMIC DNA]</scope>
    <source>
        <strain evidence="2 3">cv. Gransden 2004</strain>
    </source>
</reference>
<reference evidence="2" key="3">
    <citation type="submission" date="2020-12" db="UniProtKB">
        <authorList>
            <consortium name="EnsemblPlants"/>
        </authorList>
    </citation>
    <scope>IDENTIFICATION</scope>
</reference>
<evidence type="ECO:0000313" key="1">
    <source>
        <dbReference type="EMBL" id="PNR26306.1"/>
    </source>
</evidence>